<sequence length="142" mass="15579">MRSTPALLAFAFSATFYLAAAAAPPKGGQMRPGQVERYSNVVIQNEDPPAHKLCPSFEIPHNDLRISVSHDHFKGGDVCGQRVEIEVEGKNYEAVVAGECEMCHTNGLGIEKQSWDKIVGDKTGWAFPSTEGSWALVQDLRY</sequence>
<name>A0ACC1RQ05_9APHY</name>
<reference evidence="1" key="1">
    <citation type="submission" date="2022-07" db="EMBL/GenBank/DDBJ databases">
        <title>Genome Sequence of Phlebia brevispora.</title>
        <authorList>
            <person name="Buettner E."/>
        </authorList>
    </citation>
    <scope>NUCLEOTIDE SEQUENCE</scope>
    <source>
        <strain evidence="1">MPL23</strain>
    </source>
</reference>
<gene>
    <name evidence="1" type="ORF">NM688_g8707</name>
</gene>
<proteinExistence type="predicted"/>
<organism evidence="1 2">
    <name type="scientific">Phlebia brevispora</name>
    <dbReference type="NCBI Taxonomy" id="194682"/>
    <lineage>
        <taxon>Eukaryota</taxon>
        <taxon>Fungi</taxon>
        <taxon>Dikarya</taxon>
        <taxon>Basidiomycota</taxon>
        <taxon>Agaricomycotina</taxon>
        <taxon>Agaricomycetes</taxon>
        <taxon>Polyporales</taxon>
        <taxon>Meruliaceae</taxon>
        <taxon>Phlebia</taxon>
    </lineage>
</organism>
<evidence type="ECO:0000313" key="1">
    <source>
        <dbReference type="EMBL" id="KAJ3523561.1"/>
    </source>
</evidence>
<dbReference type="Proteomes" id="UP001148662">
    <property type="component" value="Unassembled WGS sequence"/>
</dbReference>
<dbReference type="EMBL" id="JANHOG010002424">
    <property type="protein sequence ID" value="KAJ3523561.1"/>
    <property type="molecule type" value="Genomic_DNA"/>
</dbReference>
<keyword evidence="2" id="KW-1185">Reference proteome</keyword>
<comment type="caution">
    <text evidence="1">The sequence shown here is derived from an EMBL/GenBank/DDBJ whole genome shotgun (WGS) entry which is preliminary data.</text>
</comment>
<evidence type="ECO:0000313" key="2">
    <source>
        <dbReference type="Proteomes" id="UP001148662"/>
    </source>
</evidence>
<accession>A0ACC1RQ05</accession>
<protein>
    <submittedName>
        <fullName evidence="1">Uncharacterized protein</fullName>
    </submittedName>
</protein>